<feature type="region of interest" description="Disordered" evidence="5">
    <location>
        <begin position="282"/>
        <end position="334"/>
    </location>
</feature>
<name>A0A9P9FM47_9HYPO</name>
<organism evidence="7 8">
    <name type="scientific">Dactylonectria macrodidyma</name>
    <dbReference type="NCBI Taxonomy" id="307937"/>
    <lineage>
        <taxon>Eukaryota</taxon>
        <taxon>Fungi</taxon>
        <taxon>Dikarya</taxon>
        <taxon>Ascomycota</taxon>
        <taxon>Pezizomycotina</taxon>
        <taxon>Sordariomycetes</taxon>
        <taxon>Hypocreomycetidae</taxon>
        <taxon>Hypocreales</taxon>
        <taxon>Nectriaceae</taxon>
        <taxon>Dactylonectria</taxon>
    </lineage>
</organism>
<feature type="domain" description="C2H2-type" evidence="6">
    <location>
        <begin position="28"/>
        <end position="50"/>
    </location>
</feature>
<dbReference type="GO" id="GO:0008270">
    <property type="term" value="F:zinc ion binding"/>
    <property type="evidence" value="ECO:0007669"/>
    <property type="project" value="UniProtKB-KW"/>
</dbReference>
<keyword evidence="7" id="KW-0238">DNA-binding</keyword>
<evidence type="ECO:0000313" key="7">
    <source>
        <dbReference type="EMBL" id="KAH7166200.1"/>
    </source>
</evidence>
<dbReference type="InterPro" id="IPR019447">
    <property type="entry name" value="DNA/RNA-bd_Kin17_WH-like_dom"/>
</dbReference>
<dbReference type="InterPro" id="IPR036236">
    <property type="entry name" value="Znf_C2H2_sf"/>
</dbReference>
<comment type="similarity">
    <text evidence="1">Belongs to the KIN17 family.</text>
</comment>
<keyword evidence="4" id="KW-0862">Zinc</keyword>
<sequence length="334" mass="37550">MGKAEVGSTKYVANRMKSKGLQRLRWYCQVCEKQCRDANGFKMHTQSESHVRQMLVVGEDPKKFINDFSKQFQSDFLLLLRTGHGEKQVNMNRFYQEYIANKEHIHMNSTKWPSLTEFAKHLGREGICRVEENEKGLHIAWIDNSPEALRRKDALRRKEAQDQGNEELEQRMIREQIRRAQATVGAKDDKAEEDTEARELKRQDGEKIKLSFGAKPVPASETPASTSTDTGAEASKSADANANPEKTECPGAASAKPSGFGGISMKLGGKPQTKNVFAQAKKNAFSSGSKKNAMVEQPKKMSEAERIMKEEMEKKRSRSSAGFSMPSSKKQRNS</sequence>
<evidence type="ECO:0000259" key="6">
    <source>
        <dbReference type="PROSITE" id="PS00028"/>
    </source>
</evidence>
<reference evidence="7" key="1">
    <citation type="journal article" date="2021" name="Nat. Commun.">
        <title>Genetic determinants of endophytism in the Arabidopsis root mycobiome.</title>
        <authorList>
            <person name="Mesny F."/>
            <person name="Miyauchi S."/>
            <person name="Thiergart T."/>
            <person name="Pickel B."/>
            <person name="Atanasova L."/>
            <person name="Karlsson M."/>
            <person name="Huettel B."/>
            <person name="Barry K.W."/>
            <person name="Haridas S."/>
            <person name="Chen C."/>
            <person name="Bauer D."/>
            <person name="Andreopoulos W."/>
            <person name="Pangilinan J."/>
            <person name="LaButti K."/>
            <person name="Riley R."/>
            <person name="Lipzen A."/>
            <person name="Clum A."/>
            <person name="Drula E."/>
            <person name="Henrissat B."/>
            <person name="Kohler A."/>
            <person name="Grigoriev I.V."/>
            <person name="Martin F.M."/>
            <person name="Hacquard S."/>
        </authorList>
    </citation>
    <scope>NUCLEOTIDE SEQUENCE</scope>
    <source>
        <strain evidence="7">MPI-CAGE-AT-0147</strain>
    </source>
</reference>
<dbReference type="InterPro" id="IPR013087">
    <property type="entry name" value="Znf_C2H2_type"/>
</dbReference>
<evidence type="ECO:0000256" key="5">
    <source>
        <dbReference type="SAM" id="MobiDB-lite"/>
    </source>
</evidence>
<dbReference type="Pfam" id="PF10357">
    <property type="entry name" value="WH_KIN17"/>
    <property type="match status" value="1"/>
</dbReference>
<feature type="region of interest" description="Disordered" evidence="5">
    <location>
        <begin position="179"/>
        <end position="267"/>
    </location>
</feature>
<dbReference type="GO" id="GO:0003690">
    <property type="term" value="F:double-stranded DNA binding"/>
    <property type="evidence" value="ECO:0007669"/>
    <property type="project" value="TreeGrafter"/>
</dbReference>
<accession>A0A9P9FM47</accession>
<protein>
    <submittedName>
        <fullName evidence="7">Domain of Kin17 curved DNA-binding protein-domain-containing protein</fullName>
    </submittedName>
</protein>
<dbReference type="InterPro" id="IPR056767">
    <property type="entry name" value="C2H2-Znf_KIN17"/>
</dbReference>
<proteinExistence type="inferred from homology"/>
<dbReference type="FunFam" id="1.10.10.2030:FF:000001">
    <property type="entry name" value="DNA/RNA-binding protein KIN17, putative"/>
    <property type="match status" value="1"/>
</dbReference>
<keyword evidence="2" id="KW-0479">Metal-binding</keyword>
<dbReference type="Proteomes" id="UP000738349">
    <property type="component" value="Unassembled WGS sequence"/>
</dbReference>
<evidence type="ECO:0000256" key="4">
    <source>
        <dbReference type="ARBA" id="ARBA00022833"/>
    </source>
</evidence>
<keyword evidence="3" id="KW-0863">Zinc-finger</keyword>
<dbReference type="GO" id="GO:0005634">
    <property type="term" value="C:nucleus"/>
    <property type="evidence" value="ECO:0007669"/>
    <property type="project" value="TreeGrafter"/>
</dbReference>
<dbReference type="EMBL" id="JAGMUV010000003">
    <property type="protein sequence ID" value="KAH7166200.1"/>
    <property type="molecule type" value="Genomic_DNA"/>
</dbReference>
<dbReference type="GO" id="GO:0006260">
    <property type="term" value="P:DNA replication"/>
    <property type="evidence" value="ECO:0007669"/>
    <property type="project" value="TreeGrafter"/>
</dbReference>
<evidence type="ECO:0000256" key="3">
    <source>
        <dbReference type="ARBA" id="ARBA00022771"/>
    </source>
</evidence>
<dbReference type="PANTHER" id="PTHR12805:SF0">
    <property type="entry name" value="DNA_RNA-BINDING PROTEIN KIN17"/>
    <property type="match status" value="1"/>
</dbReference>
<dbReference type="SMART" id="SM01253">
    <property type="entry name" value="Kin17_mid"/>
    <property type="match status" value="1"/>
</dbReference>
<dbReference type="PROSITE" id="PS00028">
    <property type="entry name" value="ZINC_FINGER_C2H2_1"/>
    <property type="match status" value="1"/>
</dbReference>
<evidence type="ECO:0000256" key="2">
    <source>
        <dbReference type="ARBA" id="ARBA00022723"/>
    </source>
</evidence>
<dbReference type="InterPro" id="IPR037321">
    <property type="entry name" value="KIN17-like"/>
</dbReference>
<feature type="compositionally biased region" description="Basic and acidic residues" evidence="5">
    <location>
        <begin position="297"/>
        <end position="314"/>
    </location>
</feature>
<evidence type="ECO:0000313" key="8">
    <source>
        <dbReference type="Proteomes" id="UP000738349"/>
    </source>
</evidence>
<dbReference type="Pfam" id="PF25095">
    <property type="entry name" value="C2H2-zf_KIN17"/>
    <property type="match status" value="1"/>
</dbReference>
<dbReference type="Gene3D" id="1.10.10.2030">
    <property type="entry name" value="DNA/RNA-binding protein Kin17, conserved domain"/>
    <property type="match status" value="1"/>
</dbReference>
<comment type="caution">
    <text evidence="7">The sequence shown here is derived from an EMBL/GenBank/DDBJ whole genome shotgun (WGS) entry which is preliminary data.</text>
</comment>
<keyword evidence="8" id="KW-1185">Reference proteome</keyword>
<dbReference type="GO" id="GO:0006974">
    <property type="term" value="P:DNA damage response"/>
    <property type="evidence" value="ECO:0007669"/>
    <property type="project" value="TreeGrafter"/>
</dbReference>
<dbReference type="PANTHER" id="PTHR12805">
    <property type="entry name" value="KIN17 KIN, ANTIGENIC DETERMINANT OF RECA PROTEIN HOMOLOG"/>
    <property type="match status" value="1"/>
</dbReference>
<dbReference type="AlphaFoldDB" id="A0A9P9FM47"/>
<dbReference type="InterPro" id="IPR038254">
    <property type="entry name" value="KIN17_WH-like_sf"/>
</dbReference>
<evidence type="ECO:0000256" key="1">
    <source>
        <dbReference type="ARBA" id="ARBA00008517"/>
    </source>
</evidence>
<gene>
    <name evidence="7" type="ORF">EDB81DRAFT_781719</name>
</gene>
<feature type="compositionally biased region" description="Basic and acidic residues" evidence="5">
    <location>
        <begin position="197"/>
        <end position="209"/>
    </location>
</feature>
<dbReference type="OrthoDB" id="10266249at2759"/>
<dbReference type="SUPFAM" id="SSF57667">
    <property type="entry name" value="beta-beta-alpha zinc fingers"/>
    <property type="match status" value="1"/>
</dbReference>